<proteinExistence type="predicted"/>
<dbReference type="EMBL" id="WAIE01000001">
    <property type="protein sequence ID" value="KAB1443081.1"/>
    <property type="molecule type" value="Genomic_DNA"/>
</dbReference>
<dbReference type="RefSeq" id="WP_151149385.1">
    <property type="nucleotide sequence ID" value="NZ_WAIE01000001.1"/>
</dbReference>
<comment type="caution">
    <text evidence="1">The sequence shown here is derived from an EMBL/GenBank/DDBJ whole genome shotgun (WGS) entry which is preliminary data.</text>
</comment>
<accession>A0A6N6N5Q7</accession>
<organism evidence="1 2">
    <name type="scientific">Pseudodesulfovibrio senegalensis</name>
    <dbReference type="NCBI Taxonomy" id="1721087"/>
    <lineage>
        <taxon>Bacteria</taxon>
        <taxon>Pseudomonadati</taxon>
        <taxon>Thermodesulfobacteriota</taxon>
        <taxon>Desulfovibrionia</taxon>
        <taxon>Desulfovibrionales</taxon>
        <taxon>Desulfovibrionaceae</taxon>
    </lineage>
</organism>
<protein>
    <submittedName>
        <fullName evidence="1">Uncharacterized protein</fullName>
    </submittedName>
</protein>
<reference evidence="1 2" key="1">
    <citation type="journal article" date="2017" name="Int. J. Syst. Evol. Microbiol.">
        <title>Desulfovibrio senegalensis sp. nov., a mesophilic sulfate reducer isolated from marine sediment.</title>
        <authorList>
            <person name="Thioye A."/>
            <person name="Gam Z.B.A."/>
            <person name="Mbengue M."/>
            <person name="Cayol J.L."/>
            <person name="Joseph-Bartoli M."/>
            <person name="Toure-Kane C."/>
            <person name="Labat M."/>
        </authorList>
    </citation>
    <scope>NUCLEOTIDE SEQUENCE [LARGE SCALE GENOMIC DNA]</scope>
    <source>
        <strain evidence="1 2">DSM 101509</strain>
    </source>
</reference>
<gene>
    <name evidence="1" type="ORF">F8A88_02110</name>
</gene>
<keyword evidence="2" id="KW-1185">Reference proteome</keyword>
<dbReference type="Proteomes" id="UP000438699">
    <property type="component" value="Unassembled WGS sequence"/>
</dbReference>
<name>A0A6N6N5Q7_9BACT</name>
<sequence>MNCNNALGVNSIAMNAILELVGGICYARQIIRYSDLEDKETCDESLRRYEECGLGVLDVLNNNMDAIREQVSKIDPAPNDD</sequence>
<dbReference type="AlphaFoldDB" id="A0A6N6N5Q7"/>
<evidence type="ECO:0000313" key="2">
    <source>
        <dbReference type="Proteomes" id="UP000438699"/>
    </source>
</evidence>
<evidence type="ECO:0000313" key="1">
    <source>
        <dbReference type="EMBL" id="KAB1443081.1"/>
    </source>
</evidence>